<gene>
    <name evidence="1" type="ORF">E1163_09235</name>
</gene>
<accession>A0ABW9RMV0</accession>
<organism evidence="1 2">
    <name type="scientific">Fulvivirga kasyanovii</name>
    <dbReference type="NCBI Taxonomy" id="396812"/>
    <lineage>
        <taxon>Bacteria</taxon>
        <taxon>Pseudomonadati</taxon>
        <taxon>Bacteroidota</taxon>
        <taxon>Cytophagia</taxon>
        <taxon>Cytophagales</taxon>
        <taxon>Fulvivirgaceae</taxon>
        <taxon>Fulvivirga</taxon>
    </lineage>
</organism>
<proteinExistence type="predicted"/>
<evidence type="ECO:0000313" key="1">
    <source>
        <dbReference type="EMBL" id="MTI25122.1"/>
    </source>
</evidence>
<keyword evidence="2" id="KW-1185">Reference proteome</keyword>
<sequence length="189" mass="22477">MLLYISTGETMENDMDKLIAMGKPALIQMAWKLVMNRQLEFHISYEDYEPSVWVNKHEVQVKFRRLIRYIPASSHFEYDITVALISKEISPFDSWFYRNNFFVPDKEQRQTISYLKELLGLPYSYMNHEISEDDENYYVNTNSKTAFCHYIVNKRSGEPSEPLQGTYAVLPQMFPECDIDEENQWVELK</sequence>
<reference evidence="1 2" key="1">
    <citation type="submission" date="2019-02" db="EMBL/GenBank/DDBJ databases">
        <authorList>
            <person name="Goldberg S.R."/>
            <person name="Haltli B.A."/>
            <person name="Correa H."/>
            <person name="Russell K.G."/>
        </authorList>
    </citation>
    <scope>NUCLEOTIDE SEQUENCE [LARGE SCALE GENOMIC DNA]</scope>
    <source>
        <strain evidence="1 2">JCM 16186</strain>
    </source>
</reference>
<evidence type="ECO:0000313" key="2">
    <source>
        <dbReference type="Proteomes" id="UP000798808"/>
    </source>
</evidence>
<protein>
    <submittedName>
        <fullName evidence="1">Uncharacterized protein</fullName>
    </submittedName>
</protein>
<dbReference type="EMBL" id="SMLW01000486">
    <property type="protein sequence ID" value="MTI25122.1"/>
    <property type="molecule type" value="Genomic_DNA"/>
</dbReference>
<name>A0ABW9RMV0_9BACT</name>
<dbReference type="Proteomes" id="UP000798808">
    <property type="component" value="Unassembled WGS sequence"/>
</dbReference>
<comment type="caution">
    <text evidence="1">The sequence shown here is derived from an EMBL/GenBank/DDBJ whole genome shotgun (WGS) entry which is preliminary data.</text>
</comment>
<dbReference type="RefSeq" id="WP_155171157.1">
    <property type="nucleotide sequence ID" value="NZ_BAAAFL010000012.1"/>
</dbReference>